<dbReference type="AlphaFoldDB" id="A0A1P8MTX7"/>
<evidence type="ECO:0008006" key="3">
    <source>
        <dbReference type="Google" id="ProtNLM"/>
    </source>
</evidence>
<evidence type="ECO:0000313" key="1">
    <source>
        <dbReference type="EMBL" id="APX11453.1"/>
    </source>
</evidence>
<dbReference type="KEGG" id="tom:BWR18_06980"/>
<reference evidence="1 2" key="1">
    <citation type="submission" date="2017-01" db="EMBL/GenBank/DDBJ databases">
        <title>Complete genome of Tateyamaria omphalii DOK1-4 isolated from seawater in Dokdo.</title>
        <authorList>
            <person name="Kim J.H."/>
            <person name="Chi W.-J."/>
        </authorList>
    </citation>
    <scope>NUCLEOTIDE SEQUENCE [LARGE SCALE GENOMIC DNA]</scope>
    <source>
        <strain evidence="1 2">DOK1-4</strain>
    </source>
</reference>
<dbReference type="STRING" id="299262.BWR18_06980"/>
<dbReference type="Gene3D" id="3.40.50.300">
    <property type="entry name" value="P-loop containing nucleotide triphosphate hydrolases"/>
    <property type="match status" value="1"/>
</dbReference>
<dbReference type="Proteomes" id="UP000186336">
    <property type="component" value="Chromosome"/>
</dbReference>
<protein>
    <recommendedName>
        <fullName evidence="3">Sulfotransferase family protein</fullName>
    </recommendedName>
</protein>
<dbReference type="InterPro" id="IPR027417">
    <property type="entry name" value="P-loop_NTPase"/>
</dbReference>
<proteinExistence type="predicted"/>
<dbReference type="Pfam" id="PF03567">
    <property type="entry name" value="Sulfotransfer_2"/>
    <property type="match status" value="1"/>
</dbReference>
<dbReference type="GO" id="GO:0008146">
    <property type="term" value="F:sulfotransferase activity"/>
    <property type="evidence" value="ECO:0007669"/>
    <property type="project" value="InterPro"/>
</dbReference>
<organism evidence="1 2">
    <name type="scientific">Tateyamaria omphalii</name>
    <dbReference type="NCBI Taxonomy" id="299262"/>
    <lineage>
        <taxon>Bacteria</taxon>
        <taxon>Pseudomonadati</taxon>
        <taxon>Pseudomonadota</taxon>
        <taxon>Alphaproteobacteria</taxon>
        <taxon>Rhodobacterales</taxon>
        <taxon>Roseobacteraceae</taxon>
        <taxon>Tateyamaria</taxon>
    </lineage>
</organism>
<keyword evidence="2" id="KW-1185">Reference proteome</keyword>
<accession>A0A1P8MTX7</accession>
<sequence>MAVPKCASSSVKRALAELDPQIDTASLEVPTSNENSKWHAVYPTQRFRPHRWEKVPDDWFGFTVVRDPLKRLIACYTDRVVTRRELHNSPRIRSGQVNLPADPDPDFFLQNLGAYRDASSVIKHHTMHIWLFTGPKLEKYQKVYKIEDLETLRGDLAEWTQTDVAFASENKSDISLDIDDLSDQTLASLGPWLREEYAFLKDHYAQTR</sequence>
<dbReference type="InterPro" id="IPR005331">
    <property type="entry name" value="Sulfotransferase"/>
</dbReference>
<name>A0A1P8MTX7_9RHOB</name>
<dbReference type="GO" id="GO:0016020">
    <property type="term" value="C:membrane"/>
    <property type="evidence" value="ECO:0007669"/>
    <property type="project" value="InterPro"/>
</dbReference>
<evidence type="ECO:0000313" key="2">
    <source>
        <dbReference type="Proteomes" id="UP000186336"/>
    </source>
</evidence>
<dbReference type="EMBL" id="CP019312">
    <property type="protein sequence ID" value="APX11453.1"/>
    <property type="molecule type" value="Genomic_DNA"/>
</dbReference>
<gene>
    <name evidence="1" type="ORF">BWR18_06980</name>
</gene>